<dbReference type="GO" id="GO:1902201">
    <property type="term" value="P:negative regulation of bacterial-type flagellum-dependent cell motility"/>
    <property type="evidence" value="ECO:0007669"/>
    <property type="project" value="TreeGrafter"/>
</dbReference>
<comment type="caution">
    <text evidence="5">The sequence shown here is derived from an EMBL/GenBank/DDBJ whole genome shotgun (WGS) entry which is preliminary data.</text>
</comment>
<dbReference type="InterPro" id="IPR043128">
    <property type="entry name" value="Rev_trsase/Diguanyl_cyclase"/>
</dbReference>
<dbReference type="FunFam" id="3.30.70.270:FF:000001">
    <property type="entry name" value="Diguanylate cyclase domain protein"/>
    <property type="match status" value="1"/>
</dbReference>
<feature type="transmembrane region" description="Helical" evidence="3">
    <location>
        <begin position="68"/>
        <end position="87"/>
    </location>
</feature>
<dbReference type="SUPFAM" id="SSF55073">
    <property type="entry name" value="Nucleotide cyclase"/>
    <property type="match status" value="1"/>
</dbReference>
<dbReference type="InterPro" id="IPR050469">
    <property type="entry name" value="Diguanylate_Cyclase"/>
</dbReference>
<dbReference type="SMART" id="SM00267">
    <property type="entry name" value="GGDEF"/>
    <property type="match status" value="1"/>
</dbReference>
<name>A0A7X1NAG9_9BURK</name>
<dbReference type="RefSeq" id="WP_152759429.1">
    <property type="nucleotide sequence ID" value="NZ_WHNP01000012.1"/>
</dbReference>
<dbReference type="InterPro" id="IPR029787">
    <property type="entry name" value="Nucleotide_cyclase"/>
</dbReference>
<dbReference type="InterPro" id="IPR000160">
    <property type="entry name" value="GGDEF_dom"/>
</dbReference>
<dbReference type="PROSITE" id="PS50887">
    <property type="entry name" value="GGDEF"/>
    <property type="match status" value="1"/>
</dbReference>
<organism evidence="5 6">
    <name type="scientific">Paraburkholderia franconis</name>
    <dbReference type="NCBI Taxonomy" id="2654983"/>
    <lineage>
        <taxon>Bacteria</taxon>
        <taxon>Pseudomonadati</taxon>
        <taxon>Pseudomonadota</taxon>
        <taxon>Betaproteobacteria</taxon>
        <taxon>Burkholderiales</taxon>
        <taxon>Burkholderiaceae</taxon>
        <taxon>Paraburkholderia</taxon>
    </lineage>
</organism>
<evidence type="ECO:0000259" key="4">
    <source>
        <dbReference type="PROSITE" id="PS50887"/>
    </source>
</evidence>
<dbReference type="CDD" id="cd01949">
    <property type="entry name" value="GGDEF"/>
    <property type="match status" value="1"/>
</dbReference>
<keyword evidence="3" id="KW-1133">Transmembrane helix</keyword>
<feature type="transmembrane region" description="Helical" evidence="3">
    <location>
        <begin position="189"/>
        <end position="209"/>
    </location>
</feature>
<gene>
    <name evidence="5" type="ORF">GCT13_15230</name>
</gene>
<evidence type="ECO:0000256" key="1">
    <source>
        <dbReference type="ARBA" id="ARBA00012528"/>
    </source>
</evidence>
<dbReference type="GO" id="GO:0043709">
    <property type="term" value="P:cell adhesion involved in single-species biofilm formation"/>
    <property type="evidence" value="ECO:0007669"/>
    <property type="project" value="TreeGrafter"/>
</dbReference>
<dbReference type="Proteomes" id="UP000484381">
    <property type="component" value="Unassembled WGS sequence"/>
</dbReference>
<dbReference type="Gene3D" id="3.30.70.270">
    <property type="match status" value="1"/>
</dbReference>
<feature type="transmembrane region" description="Helical" evidence="3">
    <location>
        <begin position="118"/>
        <end position="139"/>
    </location>
</feature>
<feature type="transmembrane region" description="Helical" evidence="3">
    <location>
        <begin position="37"/>
        <end position="56"/>
    </location>
</feature>
<accession>A0A7X1NAG9</accession>
<comment type="catalytic activity">
    <reaction evidence="2">
        <text>2 GTP = 3',3'-c-di-GMP + 2 diphosphate</text>
        <dbReference type="Rhea" id="RHEA:24898"/>
        <dbReference type="ChEBI" id="CHEBI:33019"/>
        <dbReference type="ChEBI" id="CHEBI:37565"/>
        <dbReference type="ChEBI" id="CHEBI:58805"/>
        <dbReference type="EC" id="2.7.7.65"/>
    </reaction>
</comment>
<sequence length="404" mass="43663">MHVDLTTLYFLAIGTLLASCGMTLWEHRTHPMRSRELKILAAGYATLAIGCAVAPLRHDLPGVTGSALSNLIIVIGYLLILHGVASLSNRQYRAGSIGMLVLLALAWAVGGTRGQEAMWSYVSAFPIAVACGMTSRELLRCDGMKGMQSRHIAAIVSGAHALFYAARAFVLPGLVALYGQRMLLVVGKITIYEGVLYSVVLPMTLLRLVRDEAHGQLLKQSQTDYLTGLGNRRWFFEQGARVIRDGEASRPVSLLAFDLDQFKAINDRYGHDTGDEVLKSFGDVARSVLGRDAILARIGGEEFAALLPRRDSVRGKEVGEAIVRRFADTVSHRKNGVEIRATVSIGLAQSTSETLTLADLLAAADQALYSAKSLGGNRVEVAQTAARLGSSDDDEVASRRRRAV</sequence>
<dbReference type="AlphaFoldDB" id="A0A7X1NAG9"/>
<feature type="transmembrane region" description="Helical" evidence="3">
    <location>
        <begin position="151"/>
        <end position="177"/>
    </location>
</feature>
<dbReference type="EMBL" id="WHNP01000012">
    <property type="protein sequence ID" value="MPW18229.1"/>
    <property type="molecule type" value="Genomic_DNA"/>
</dbReference>
<keyword evidence="6" id="KW-1185">Reference proteome</keyword>
<dbReference type="PANTHER" id="PTHR45138:SF9">
    <property type="entry name" value="DIGUANYLATE CYCLASE DGCM-RELATED"/>
    <property type="match status" value="1"/>
</dbReference>
<feature type="transmembrane region" description="Helical" evidence="3">
    <location>
        <begin position="94"/>
        <end position="112"/>
    </location>
</feature>
<evidence type="ECO:0000313" key="5">
    <source>
        <dbReference type="EMBL" id="MPW18229.1"/>
    </source>
</evidence>
<dbReference type="EC" id="2.7.7.65" evidence="1"/>
<dbReference type="NCBIfam" id="TIGR00254">
    <property type="entry name" value="GGDEF"/>
    <property type="match status" value="1"/>
</dbReference>
<dbReference type="PANTHER" id="PTHR45138">
    <property type="entry name" value="REGULATORY COMPONENTS OF SENSORY TRANSDUCTION SYSTEM"/>
    <property type="match status" value="1"/>
</dbReference>
<dbReference type="GO" id="GO:0052621">
    <property type="term" value="F:diguanylate cyclase activity"/>
    <property type="evidence" value="ECO:0007669"/>
    <property type="project" value="UniProtKB-EC"/>
</dbReference>
<dbReference type="Pfam" id="PF00990">
    <property type="entry name" value="GGDEF"/>
    <property type="match status" value="1"/>
</dbReference>
<evidence type="ECO:0000256" key="3">
    <source>
        <dbReference type="SAM" id="Phobius"/>
    </source>
</evidence>
<reference evidence="5 6" key="1">
    <citation type="submission" date="2019-10" db="EMBL/GenBank/DDBJ databases">
        <title>Paraburkholderia sp. isolated from nodules of Mimosa pudica from Brazilian Atlantic Forest soils.</title>
        <authorList>
            <person name="Paulitsch F."/>
            <person name="Hungria M."/>
            <person name="Dall'Agnol R."/>
        </authorList>
    </citation>
    <scope>NUCLEOTIDE SEQUENCE [LARGE SCALE GENOMIC DNA]</scope>
    <source>
        <strain evidence="5 6">CNPSo 3157</strain>
    </source>
</reference>
<proteinExistence type="predicted"/>
<keyword evidence="3" id="KW-0812">Transmembrane</keyword>
<protein>
    <recommendedName>
        <fullName evidence="1">diguanylate cyclase</fullName>
        <ecNumber evidence="1">2.7.7.65</ecNumber>
    </recommendedName>
</protein>
<evidence type="ECO:0000313" key="6">
    <source>
        <dbReference type="Proteomes" id="UP000484381"/>
    </source>
</evidence>
<evidence type="ECO:0000256" key="2">
    <source>
        <dbReference type="ARBA" id="ARBA00034247"/>
    </source>
</evidence>
<feature type="transmembrane region" description="Helical" evidence="3">
    <location>
        <begin position="6"/>
        <end position="25"/>
    </location>
</feature>
<keyword evidence="3" id="KW-0472">Membrane</keyword>
<feature type="domain" description="GGDEF" evidence="4">
    <location>
        <begin position="250"/>
        <end position="384"/>
    </location>
</feature>
<dbReference type="GO" id="GO:0005886">
    <property type="term" value="C:plasma membrane"/>
    <property type="evidence" value="ECO:0007669"/>
    <property type="project" value="TreeGrafter"/>
</dbReference>